<protein>
    <submittedName>
        <fullName evidence="1">Uncharacterized protein</fullName>
    </submittedName>
</protein>
<evidence type="ECO:0000313" key="2">
    <source>
        <dbReference type="Proteomes" id="UP000593562"/>
    </source>
</evidence>
<reference evidence="1 2" key="1">
    <citation type="journal article" date="2020" name="Nat. Commun.">
        <title>Genome of Tripterygium wilfordii and identification of cytochrome P450 involved in triptolide biosynthesis.</title>
        <authorList>
            <person name="Tu L."/>
            <person name="Su P."/>
            <person name="Zhang Z."/>
            <person name="Gao L."/>
            <person name="Wang J."/>
            <person name="Hu T."/>
            <person name="Zhou J."/>
            <person name="Zhang Y."/>
            <person name="Zhao Y."/>
            <person name="Liu Y."/>
            <person name="Song Y."/>
            <person name="Tong Y."/>
            <person name="Lu Y."/>
            <person name="Yang J."/>
            <person name="Xu C."/>
            <person name="Jia M."/>
            <person name="Peters R.J."/>
            <person name="Huang L."/>
            <person name="Gao W."/>
        </authorList>
    </citation>
    <scope>NUCLEOTIDE SEQUENCE [LARGE SCALE GENOMIC DNA]</scope>
    <source>
        <strain evidence="2">cv. XIE 37</strain>
        <tissue evidence="1">Leaf</tissue>
    </source>
</reference>
<proteinExistence type="predicted"/>
<dbReference type="Proteomes" id="UP000593562">
    <property type="component" value="Unassembled WGS sequence"/>
</dbReference>
<organism evidence="1 2">
    <name type="scientific">Tripterygium wilfordii</name>
    <name type="common">Thunder God vine</name>
    <dbReference type="NCBI Taxonomy" id="458696"/>
    <lineage>
        <taxon>Eukaryota</taxon>
        <taxon>Viridiplantae</taxon>
        <taxon>Streptophyta</taxon>
        <taxon>Embryophyta</taxon>
        <taxon>Tracheophyta</taxon>
        <taxon>Spermatophyta</taxon>
        <taxon>Magnoliopsida</taxon>
        <taxon>eudicotyledons</taxon>
        <taxon>Gunneridae</taxon>
        <taxon>Pentapetalae</taxon>
        <taxon>rosids</taxon>
        <taxon>fabids</taxon>
        <taxon>Celastrales</taxon>
        <taxon>Celastraceae</taxon>
        <taxon>Tripterygium</taxon>
    </lineage>
</organism>
<dbReference type="AlphaFoldDB" id="A0A7J7DC49"/>
<accession>A0A7J7DC49</accession>
<evidence type="ECO:0000313" key="1">
    <source>
        <dbReference type="EMBL" id="KAF5743828.1"/>
    </source>
</evidence>
<sequence length="115" mass="12501">MSRIIAIRIRSCYAGVHLLLVFGGGVCSRDLKGGVGSRSVLQLGSSRVGTSHLCFHPYGRGLVGCFMYGKFHDCELLEEKIRFEAETPLMNAPMQTPILFKELSSGALLLLAVSL</sequence>
<name>A0A7J7DC49_TRIWF</name>
<dbReference type="EMBL" id="JAAARO010000008">
    <property type="protein sequence ID" value="KAF5743828.1"/>
    <property type="molecule type" value="Genomic_DNA"/>
</dbReference>
<keyword evidence="2" id="KW-1185">Reference proteome</keyword>
<gene>
    <name evidence="1" type="ORF">HS088_TW08G00416</name>
</gene>
<comment type="caution">
    <text evidence="1">The sequence shown here is derived from an EMBL/GenBank/DDBJ whole genome shotgun (WGS) entry which is preliminary data.</text>
</comment>
<dbReference type="InParanoid" id="A0A7J7DC49"/>